<feature type="signal peptide" evidence="2">
    <location>
        <begin position="1"/>
        <end position="17"/>
    </location>
</feature>
<feature type="domain" description="Fibronectin type-III" evidence="3">
    <location>
        <begin position="392"/>
        <end position="486"/>
    </location>
</feature>
<dbReference type="Proteomes" id="UP000308267">
    <property type="component" value="Unassembled WGS sequence"/>
</dbReference>
<evidence type="ECO:0000256" key="2">
    <source>
        <dbReference type="SAM" id="SignalP"/>
    </source>
</evidence>
<feature type="domain" description="Fibronectin type-III" evidence="3">
    <location>
        <begin position="20"/>
        <end position="113"/>
    </location>
</feature>
<evidence type="ECO:0000259" key="3">
    <source>
        <dbReference type="PROSITE" id="PS50853"/>
    </source>
</evidence>
<comment type="caution">
    <text evidence="4">The sequence shown here is derived from an EMBL/GenBank/DDBJ whole genome shotgun (WGS) entry which is preliminary data.</text>
</comment>
<dbReference type="Gene3D" id="2.60.40.10">
    <property type="entry name" value="Immunoglobulins"/>
    <property type="match status" value="2"/>
</dbReference>
<feature type="chain" id="PRO_5020217355" description="Fibronectin type-III domain-containing protein" evidence="2">
    <location>
        <begin position="18"/>
        <end position="489"/>
    </location>
</feature>
<dbReference type="SMART" id="SM00060">
    <property type="entry name" value="FN3"/>
    <property type="match status" value="5"/>
</dbReference>
<protein>
    <recommendedName>
        <fullName evidence="3">Fibronectin type-III domain-containing protein</fullName>
    </recommendedName>
</protein>
<dbReference type="EMBL" id="SJOL01006586">
    <property type="protein sequence ID" value="TGZ64895.1"/>
    <property type="molecule type" value="Genomic_DNA"/>
</dbReference>
<sequence>MRSLVFCVLSFVCATNANYEIAQPVITNVTLTSAGAVVSWYVPSLVPMERHEVTYKGSDNTVETIAVTGDRSDALLLLIRPCVNYSVVVQSFSRTSQSPESLPEEFSGRLLPTPLSPINLYVETGPTGRYLYWEYPGDISSVRKYNIYGYSNTTVSEHQSVLSNANMADLVQFPSEHQFLLWMTAENMCGTSSKSIPVFLNALQAPGQPNVINVNSGPNSITIWFEANLEGGPVSNYRIRYTTPLGDQNITDLPGDSTEVTLTEFLQSCFKHEIWLYAENVAGESQPSYLSAFIKSQAVPGSPFLKPIIYFNGRYIARWNPTSADDIYAYELWCETEAESPKIFNIEDNSTQADLEGLTQCTVYTVSIRAQGSCGWSEFSNSETFTSRPPDTPRTPVDLSASGTASQCIITWSKGDPHELLWEYELATENQNYDSVFYWVPPNATQYTLRSLDRPSKQTVYLWAKNACGWSAEATLSLSVSDTGAILIQ</sequence>
<dbReference type="InterPro" id="IPR050991">
    <property type="entry name" value="ECM_Regulatory_Proteins"/>
</dbReference>
<gene>
    <name evidence="4" type="ORF">CRM22_006168</name>
</gene>
<feature type="domain" description="Fibronectin type-III" evidence="3">
    <location>
        <begin position="300"/>
        <end position="390"/>
    </location>
</feature>
<evidence type="ECO:0000313" key="5">
    <source>
        <dbReference type="Proteomes" id="UP000308267"/>
    </source>
</evidence>
<dbReference type="PANTHER" id="PTHR46708:SF2">
    <property type="entry name" value="FIBRONECTIN TYPE-III DOMAIN-CONTAINING PROTEIN"/>
    <property type="match status" value="1"/>
</dbReference>
<keyword evidence="1" id="KW-0677">Repeat</keyword>
<dbReference type="PROSITE" id="PS50853">
    <property type="entry name" value="FN3"/>
    <property type="match status" value="4"/>
</dbReference>
<dbReference type="InterPro" id="IPR013783">
    <property type="entry name" value="Ig-like_fold"/>
</dbReference>
<dbReference type="InterPro" id="IPR036116">
    <property type="entry name" value="FN3_sf"/>
</dbReference>
<proteinExistence type="predicted"/>
<name>A0A4S2LMJ6_OPIFE</name>
<dbReference type="CDD" id="cd00063">
    <property type="entry name" value="FN3"/>
    <property type="match status" value="2"/>
</dbReference>
<dbReference type="PANTHER" id="PTHR46708">
    <property type="entry name" value="TENASCIN"/>
    <property type="match status" value="1"/>
</dbReference>
<organism evidence="4 5">
    <name type="scientific">Opisthorchis felineus</name>
    <dbReference type="NCBI Taxonomy" id="147828"/>
    <lineage>
        <taxon>Eukaryota</taxon>
        <taxon>Metazoa</taxon>
        <taxon>Spiralia</taxon>
        <taxon>Lophotrochozoa</taxon>
        <taxon>Platyhelminthes</taxon>
        <taxon>Trematoda</taxon>
        <taxon>Digenea</taxon>
        <taxon>Opisthorchiida</taxon>
        <taxon>Opisthorchiata</taxon>
        <taxon>Opisthorchiidae</taxon>
        <taxon>Opisthorchis</taxon>
    </lineage>
</organism>
<evidence type="ECO:0000313" key="4">
    <source>
        <dbReference type="EMBL" id="TGZ64895.1"/>
    </source>
</evidence>
<dbReference type="Pfam" id="PF00041">
    <property type="entry name" value="fn3"/>
    <property type="match status" value="1"/>
</dbReference>
<dbReference type="STRING" id="147828.A0A4S2LMJ6"/>
<dbReference type="OrthoDB" id="6232067at2759"/>
<dbReference type="InterPro" id="IPR003961">
    <property type="entry name" value="FN3_dom"/>
</dbReference>
<keyword evidence="5" id="KW-1185">Reference proteome</keyword>
<dbReference type="AlphaFoldDB" id="A0A4S2LMJ6"/>
<accession>A0A4S2LMJ6</accession>
<evidence type="ECO:0000256" key="1">
    <source>
        <dbReference type="ARBA" id="ARBA00022737"/>
    </source>
</evidence>
<feature type="domain" description="Fibronectin type-III" evidence="3">
    <location>
        <begin position="205"/>
        <end position="299"/>
    </location>
</feature>
<reference evidence="4 5" key="1">
    <citation type="journal article" date="2019" name="BMC Genomics">
        <title>New insights from Opisthorchis felineus genome: update on genomics of the epidemiologically important liver flukes.</title>
        <authorList>
            <person name="Ershov N.I."/>
            <person name="Mordvinov V.A."/>
            <person name="Prokhortchouk E.B."/>
            <person name="Pakharukova M.Y."/>
            <person name="Gunbin K.V."/>
            <person name="Ustyantsev K."/>
            <person name="Genaev M.A."/>
            <person name="Blinov A.G."/>
            <person name="Mazur A."/>
            <person name="Boulygina E."/>
            <person name="Tsygankova S."/>
            <person name="Khrameeva E."/>
            <person name="Chekanov N."/>
            <person name="Fan G."/>
            <person name="Xiao A."/>
            <person name="Zhang H."/>
            <person name="Xu X."/>
            <person name="Yang H."/>
            <person name="Solovyev V."/>
            <person name="Lee S.M."/>
            <person name="Liu X."/>
            <person name="Afonnikov D.A."/>
            <person name="Skryabin K.G."/>
        </authorList>
    </citation>
    <scope>NUCLEOTIDE SEQUENCE [LARGE SCALE GENOMIC DNA]</scope>
    <source>
        <strain evidence="4">AK-0245</strain>
        <tissue evidence="4">Whole organism</tissue>
    </source>
</reference>
<keyword evidence="2" id="KW-0732">Signal</keyword>
<dbReference type="SUPFAM" id="SSF49265">
    <property type="entry name" value="Fibronectin type III"/>
    <property type="match status" value="3"/>
</dbReference>